<feature type="DNA-binding region" description="H-T-H motif" evidence="4">
    <location>
        <begin position="30"/>
        <end position="49"/>
    </location>
</feature>
<keyword evidence="1" id="KW-0805">Transcription regulation</keyword>
<gene>
    <name evidence="6" type="ORF">ACFFLM_02155</name>
</gene>
<dbReference type="SUPFAM" id="SSF46689">
    <property type="entry name" value="Homeodomain-like"/>
    <property type="match status" value="1"/>
</dbReference>
<dbReference type="PROSITE" id="PS50977">
    <property type="entry name" value="HTH_TETR_2"/>
    <property type="match status" value="1"/>
</dbReference>
<dbReference type="Pfam" id="PF00440">
    <property type="entry name" value="TetR_N"/>
    <property type="match status" value="1"/>
</dbReference>
<dbReference type="InterPro" id="IPR001647">
    <property type="entry name" value="HTH_TetR"/>
</dbReference>
<dbReference type="EMBL" id="JBHLYR010000009">
    <property type="protein sequence ID" value="MFB9990793.1"/>
    <property type="molecule type" value="Genomic_DNA"/>
</dbReference>
<proteinExistence type="predicted"/>
<evidence type="ECO:0000313" key="7">
    <source>
        <dbReference type="Proteomes" id="UP001589733"/>
    </source>
</evidence>
<sequence>MTSSRNQGARERILETADRLFRTEGIRGVGIDRIIAESEVAKTTLYKHFASKDDLIAVYLERAAGPALERLEQGSALLETPETPRLIALFDVLEHWFAQDDFRGCRFTNASLELAGSDPRIEVLVIDHKAAVRDLMVRLAIGAGVGHPEPLADQLMLLYDGAIVTAAVRHDPNAARRAREAARLLLRIALTDTSP</sequence>
<organism evidence="6 7">
    <name type="scientific">Deinococcus oregonensis</name>
    <dbReference type="NCBI Taxonomy" id="1805970"/>
    <lineage>
        <taxon>Bacteria</taxon>
        <taxon>Thermotogati</taxon>
        <taxon>Deinococcota</taxon>
        <taxon>Deinococci</taxon>
        <taxon>Deinococcales</taxon>
        <taxon>Deinococcaceae</taxon>
        <taxon>Deinococcus</taxon>
    </lineage>
</organism>
<protein>
    <submittedName>
        <fullName evidence="6">TetR/AcrR family transcriptional regulator</fullName>
    </submittedName>
</protein>
<dbReference type="InterPro" id="IPR036271">
    <property type="entry name" value="Tet_transcr_reg_TetR-rel_C_sf"/>
</dbReference>
<evidence type="ECO:0000313" key="6">
    <source>
        <dbReference type="EMBL" id="MFB9990793.1"/>
    </source>
</evidence>
<dbReference type="PRINTS" id="PR00455">
    <property type="entry name" value="HTHTETR"/>
</dbReference>
<keyword evidence="2 4" id="KW-0238">DNA-binding</keyword>
<comment type="caution">
    <text evidence="6">The sequence shown here is derived from an EMBL/GenBank/DDBJ whole genome shotgun (WGS) entry which is preliminary data.</text>
</comment>
<keyword evidence="3" id="KW-0804">Transcription</keyword>
<dbReference type="Gene3D" id="1.10.357.10">
    <property type="entry name" value="Tetracycline Repressor, domain 2"/>
    <property type="match status" value="1"/>
</dbReference>
<name>A0ABV6ATG4_9DEIO</name>
<dbReference type="InterPro" id="IPR009057">
    <property type="entry name" value="Homeodomain-like_sf"/>
</dbReference>
<keyword evidence="7" id="KW-1185">Reference proteome</keyword>
<feature type="domain" description="HTH tetR-type" evidence="5">
    <location>
        <begin position="7"/>
        <end position="67"/>
    </location>
</feature>
<reference evidence="6 7" key="1">
    <citation type="submission" date="2024-09" db="EMBL/GenBank/DDBJ databases">
        <authorList>
            <person name="Sun Q."/>
            <person name="Mori K."/>
        </authorList>
    </citation>
    <scope>NUCLEOTIDE SEQUENCE [LARGE SCALE GENOMIC DNA]</scope>
    <source>
        <strain evidence="6 7">JCM 13503</strain>
    </source>
</reference>
<accession>A0ABV6ATG4</accession>
<evidence type="ECO:0000259" key="5">
    <source>
        <dbReference type="PROSITE" id="PS50977"/>
    </source>
</evidence>
<evidence type="ECO:0000256" key="3">
    <source>
        <dbReference type="ARBA" id="ARBA00023163"/>
    </source>
</evidence>
<dbReference type="RefSeq" id="WP_380005076.1">
    <property type="nucleotide sequence ID" value="NZ_JBHLYR010000009.1"/>
</dbReference>
<evidence type="ECO:0000256" key="2">
    <source>
        <dbReference type="ARBA" id="ARBA00023125"/>
    </source>
</evidence>
<evidence type="ECO:0000256" key="1">
    <source>
        <dbReference type="ARBA" id="ARBA00023015"/>
    </source>
</evidence>
<dbReference type="SUPFAM" id="SSF48498">
    <property type="entry name" value="Tetracyclin repressor-like, C-terminal domain"/>
    <property type="match status" value="1"/>
</dbReference>
<dbReference type="PANTHER" id="PTHR47506">
    <property type="entry name" value="TRANSCRIPTIONAL REGULATORY PROTEIN"/>
    <property type="match status" value="1"/>
</dbReference>
<dbReference type="PANTHER" id="PTHR47506:SF1">
    <property type="entry name" value="HTH-TYPE TRANSCRIPTIONAL REGULATOR YJDC"/>
    <property type="match status" value="1"/>
</dbReference>
<dbReference type="Proteomes" id="UP001589733">
    <property type="component" value="Unassembled WGS sequence"/>
</dbReference>
<evidence type="ECO:0000256" key="4">
    <source>
        <dbReference type="PROSITE-ProRule" id="PRU00335"/>
    </source>
</evidence>